<dbReference type="eggNOG" id="COG1357">
    <property type="taxonomic scope" value="Bacteria"/>
</dbReference>
<evidence type="ECO:0000313" key="2">
    <source>
        <dbReference type="Proteomes" id="UP000003558"/>
    </source>
</evidence>
<dbReference type="InterPro" id="IPR001646">
    <property type="entry name" value="5peptide_repeat"/>
</dbReference>
<organism evidence="1 2">
    <name type="scientific">Gordonia alkanivorans NBRC 16433</name>
    <dbReference type="NCBI Taxonomy" id="1027371"/>
    <lineage>
        <taxon>Bacteria</taxon>
        <taxon>Bacillati</taxon>
        <taxon>Actinomycetota</taxon>
        <taxon>Actinomycetes</taxon>
        <taxon>Mycobacteriales</taxon>
        <taxon>Gordoniaceae</taxon>
        <taxon>Gordonia</taxon>
    </lineage>
</organism>
<reference evidence="1 2" key="1">
    <citation type="submission" date="2011-05" db="EMBL/GenBank/DDBJ databases">
        <title>Whole genome shotgun sequence of Gordonia alkanivorans NBRC 16433.</title>
        <authorList>
            <person name="Hosoyama A."/>
            <person name="Nakamura S."/>
            <person name="Takarada H."/>
            <person name="Tsuchikane K."/>
            <person name="Yamazaki S."/>
            <person name="Fujita N."/>
        </authorList>
    </citation>
    <scope>NUCLEOTIDE SEQUENCE [LARGE SCALE GENOMIC DNA]</scope>
    <source>
        <strain evidence="1 2">NBRC 16433</strain>
    </source>
</reference>
<sequence>MVASTFTSCGAASDRDLARKGQQSDRYTAAVGQLGSDTLETRLGGIYALEQLGTESTTYYLPAYEVIAAYVRSRFTLTSVGCDSRRPQSPPPAPQTPLDFDLFTAVEVLGRRGADESYVPDLSGICLSYAPLINATMRRINLARANLVSVDLTGANLTRVELSYAEMTSANLANTDLTWSNLHGANLAGAKMANAGLRGAQLTMAWLFSVDLTDADLTNADLTGANLDGANLTGANLTGADLSHANLTTATRVDRVQWPRDFTPPR</sequence>
<dbReference type="PANTHER" id="PTHR14136">
    <property type="entry name" value="BTB_POZ DOMAIN-CONTAINING PROTEIN KCTD9"/>
    <property type="match status" value="1"/>
</dbReference>
<gene>
    <name evidence="1" type="ORF">GOALK_120_00210</name>
</gene>
<comment type="caution">
    <text evidence="1">The sequence shown here is derived from an EMBL/GenBank/DDBJ whole genome shotgun (WGS) entry which is preliminary data.</text>
</comment>
<protein>
    <recommendedName>
        <fullName evidence="3">Pentapeptide repeat-containing protein</fullName>
    </recommendedName>
</protein>
<dbReference type="STRING" id="1027371.GOALK_120_00210"/>
<accession>F9W275</accession>
<dbReference type="AlphaFoldDB" id="F9W275"/>
<dbReference type="InterPro" id="IPR051082">
    <property type="entry name" value="Pentapeptide-BTB/POZ_domain"/>
</dbReference>
<dbReference type="Gene3D" id="2.160.20.80">
    <property type="entry name" value="E3 ubiquitin-protein ligase SopA"/>
    <property type="match status" value="1"/>
</dbReference>
<proteinExistence type="predicted"/>
<name>F9W275_9ACTN</name>
<dbReference type="SUPFAM" id="SSF141571">
    <property type="entry name" value="Pentapeptide repeat-like"/>
    <property type="match status" value="1"/>
</dbReference>
<dbReference type="PANTHER" id="PTHR14136:SF17">
    <property type="entry name" value="BTB_POZ DOMAIN-CONTAINING PROTEIN KCTD9"/>
    <property type="match status" value="1"/>
</dbReference>
<evidence type="ECO:0008006" key="3">
    <source>
        <dbReference type="Google" id="ProtNLM"/>
    </source>
</evidence>
<dbReference type="Proteomes" id="UP000003558">
    <property type="component" value="Unassembled WGS sequence"/>
</dbReference>
<evidence type="ECO:0000313" key="1">
    <source>
        <dbReference type="EMBL" id="GAA14964.1"/>
    </source>
</evidence>
<dbReference type="EMBL" id="BACI01000120">
    <property type="protein sequence ID" value="GAA14964.1"/>
    <property type="molecule type" value="Genomic_DNA"/>
</dbReference>
<dbReference type="Pfam" id="PF00805">
    <property type="entry name" value="Pentapeptide"/>
    <property type="match status" value="3"/>
</dbReference>